<gene>
    <name evidence="2" type="ORF">GA0074692_3844</name>
</gene>
<organism evidence="2 3">
    <name type="scientific">Micromonospora pallida</name>
    <dbReference type="NCBI Taxonomy" id="145854"/>
    <lineage>
        <taxon>Bacteria</taxon>
        <taxon>Bacillati</taxon>
        <taxon>Actinomycetota</taxon>
        <taxon>Actinomycetes</taxon>
        <taxon>Micromonosporales</taxon>
        <taxon>Micromonosporaceae</taxon>
        <taxon>Micromonospora</taxon>
    </lineage>
</organism>
<evidence type="ECO:0000313" key="3">
    <source>
        <dbReference type="Proteomes" id="UP000198959"/>
    </source>
</evidence>
<dbReference type="OrthoDB" id="3405629at2"/>
<dbReference type="STRING" id="145854.GA0074692_3844"/>
<dbReference type="InterPro" id="IPR010982">
    <property type="entry name" value="Lambda_DNA-bd_dom_sf"/>
</dbReference>
<dbReference type="EMBL" id="FMHW01000002">
    <property type="protein sequence ID" value="SCL34487.1"/>
    <property type="molecule type" value="Genomic_DNA"/>
</dbReference>
<dbReference type="Proteomes" id="UP000198959">
    <property type="component" value="Unassembled WGS sequence"/>
</dbReference>
<dbReference type="SUPFAM" id="SSF47413">
    <property type="entry name" value="lambda repressor-like DNA-binding domains"/>
    <property type="match status" value="1"/>
</dbReference>
<keyword evidence="3" id="KW-1185">Reference proteome</keyword>
<dbReference type="RefSeq" id="WP_091646458.1">
    <property type="nucleotide sequence ID" value="NZ_FMHW01000002.1"/>
</dbReference>
<sequence>MIAPTNQDGRRDLPIGRRVAQLRVRRGMSQQVLADRVGRSKSWVDKVERGVRTLDRLVMIETVAAALGVAPGVLVGRKVHRAPATDVTAAVERVREALACYDTPGTAGRDWPPSLAELDHQVGYACTAYRHAHHPQVLRMLPGLLAAARHAARTEASTAGARPATGLLVRVYRLTAQTLVKLGEAHLGWLAADRAMTTAAGDPRRTARAAVPLAQALRALNRGRLATTAATTAAHPLDPAPSSPPDVLALAGTLLTEAALAAATYADAATVDDLLDRAAHFAAAHAKHHCHDNDGFGPVVVNLAYALTAARLGDNHLAIALHQHATSGDAWQRLPAEHRAAHLIDIARAHLDVGDQHAAGRALVTADHIAPAEVRLRPTAHTVLNAVLRAGPTPADVTRLATTIGLARA</sequence>
<dbReference type="InterPro" id="IPR001387">
    <property type="entry name" value="Cro/C1-type_HTH"/>
</dbReference>
<dbReference type="Pfam" id="PF13560">
    <property type="entry name" value="HTH_31"/>
    <property type="match status" value="1"/>
</dbReference>
<dbReference type="AlphaFoldDB" id="A0A1C6SY89"/>
<dbReference type="Gene3D" id="1.10.260.40">
    <property type="entry name" value="lambda repressor-like DNA-binding domains"/>
    <property type="match status" value="1"/>
</dbReference>
<feature type="domain" description="HTH cro/C1-type" evidence="1">
    <location>
        <begin position="19"/>
        <end position="74"/>
    </location>
</feature>
<dbReference type="GO" id="GO:0003677">
    <property type="term" value="F:DNA binding"/>
    <property type="evidence" value="ECO:0007669"/>
    <property type="project" value="InterPro"/>
</dbReference>
<dbReference type="CDD" id="cd00093">
    <property type="entry name" value="HTH_XRE"/>
    <property type="match status" value="1"/>
</dbReference>
<dbReference type="PROSITE" id="PS50943">
    <property type="entry name" value="HTH_CROC1"/>
    <property type="match status" value="1"/>
</dbReference>
<evidence type="ECO:0000259" key="1">
    <source>
        <dbReference type="PROSITE" id="PS50943"/>
    </source>
</evidence>
<accession>A0A1C6SY89</accession>
<reference evidence="3" key="1">
    <citation type="submission" date="2016-06" db="EMBL/GenBank/DDBJ databases">
        <authorList>
            <person name="Varghese N."/>
            <person name="Submissions Spin"/>
        </authorList>
    </citation>
    <scope>NUCLEOTIDE SEQUENCE [LARGE SCALE GENOMIC DNA]</scope>
    <source>
        <strain evidence="3">DSM 43817</strain>
    </source>
</reference>
<name>A0A1C6SY89_9ACTN</name>
<dbReference type="SMART" id="SM00530">
    <property type="entry name" value="HTH_XRE"/>
    <property type="match status" value="1"/>
</dbReference>
<protein>
    <submittedName>
        <fullName evidence="2">Helix-turn-helix domain-containing protein</fullName>
    </submittedName>
</protein>
<proteinExistence type="predicted"/>
<evidence type="ECO:0000313" key="2">
    <source>
        <dbReference type="EMBL" id="SCL34487.1"/>
    </source>
</evidence>